<evidence type="ECO:0000256" key="4">
    <source>
        <dbReference type="ARBA" id="ARBA00022989"/>
    </source>
</evidence>
<keyword evidence="3 6" id="KW-0812">Transmembrane</keyword>
<feature type="domain" description="SHOCT" evidence="7">
    <location>
        <begin position="102"/>
        <end position="129"/>
    </location>
</feature>
<evidence type="ECO:0000259" key="8">
    <source>
        <dbReference type="Pfam" id="PF13396"/>
    </source>
</evidence>
<evidence type="ECO:0000256" key="2">
    <source>
        <dbReference type="ARBA" id="ARBA00022475"/>
    </source>
</evidence>
<keyword evidence="4 6" id="KW-1133">Transmembrane helix</keyword>
<proteinExistence type="predicted"/>
<feature type="domain" description="Cardiolipin synthase N-terminal" evidence="8">
    <location>
        <begin position="22"/>
        <end position="68"/>
    </location>
</feature>
<organism evidence="9">
    <name type="scientific">freshwater metagenome</name>
    <dbReference type="NCBI Taxonomy" id="449393"/>
    <lineage>
        <taxon>unclassified sequences</taxon>
        <taxon>metagenomes</taxon>
        <taxon>ecological metagenomes</taxon>
    </lineage>
</organism>
<feature type="transmembrane region" description="Helical" evidence="6">
    <location>
        <begin position="44"/>
        <end position="67"/>
    </location>
</feature>
<keyword evidence="2" id="KW-1003">Cell membrane</keyword>
<dbReference type="Pfam" id="PF09851">
    <property type="entry name" value="SHOCT"/>
    <property type="match status" value="1"/>
</dbReference>
<evidence type="ECO:0000256" key="5">
    <source>
        <dbReference type="ARBA" id="ARBA00023136"/>
    </source>
</evidence>
<dbReference type="InterPro" id="IPR027379">
    <property type="entry name" value="CLS_N"/>
</dbReference>
<dbReference type="AlphaFoldDB" id="A0A6J5YZC3"/>
<evidence type="ECO:0000256" key="6">
    <source>
        <dbReference type="SAM" id="Phobius"/>
    </source>
</evidence>
<comment type="subcellular location">
    <subcellularLocation>
        <location evidence="1">Cell membrane</location>
        <topology evidence="1">Multi-pass membrane protein</topology>
    </subcellularLocation>
</comment>
<dbReference type="Pfam" id="PF13396">
    <property type="entry name" value="PLDc_N"/>
    <property type="match status" value="1"/>
</dbReference>
<protein>
    <submittedName>
        <fullName evidence="9">Unannotated protein</fullName>
    </submittedName>
</protein>
<dbReference type="EMBL" id="CAESAO010000007">
    <property type="protein sequence ID" value="CAB4335631.1"/>
    <property type="molecule type" value="Genomic_DNA"/>
</dbReference>
<evidence type="ECO:0000256" key="1">
    <source>
        <dbReference type="ARBA" id="ARBA00004651"/>
    </source>
</evidence>
<evidence type="ECO:0000313" key="9">
    <source>
        <dbReference type="EMBL" id="CAB4335631.1"/>
    </source>
</evidence>
<sequence length="130" mass="14395">MPIASFGSGDALLLVIEIFFFIIWIWILIFILTDLFRDHELSGWWKAVWVLFLVFIPFLTALVYLIARGGGMRDRAIAAQAEAQKQMDSYVRQTAGAGSTADELAKLAELHKAGSLSDADYEAAKAKVLS</sequence>
<name>A0A6J5YZC3_9ZZZZ</name>
<dbReference type="InterPro" id="IPR018649">
    <property type="entry name" value="SHOCT"/>
</dbReference>
<evidence type="ECO:0000256" key="3">
    <source>
        <dbReference type="ARBA" id="ARBA00022692"/>
    </source>
</evidence>
<feature type="transmembrane region" description="Helical" evidence="6">
    <location>
        <begin position="12"/>
        <end position="32"/>
    </location>
</feature>
<accession>A0A6J5YZC3</accession>
<dbReference type="GO" id="GO:0005886">
    <property type="term" value="C:plasma membrane"/>
    <property type="evidence" value="ECO:0007669"/>
    <property type="project" value="UniProtKB-SubCell"/>
</dbReference>
<evidence type="ECO:0000259" key="7">
    <source>
        <dbReference type="Pfam" id="PF09851"/>
    </source>
</evidence>
<keyword evidence="5 6" id="KW-0472">Membrane</keyword>
<reference evidence="9" key="1">
    <citation type="submission" date="2020-05" db="EMBL/GenBank/DDBJ databases">
        <authorList>
            <person name="Chiriac C."/>
            <person name="Salcher M."/>
            <person name="Ghai R."/>
            <person name="Kavagutti S V."/>
        </authorList>
    </citation>
    <scope>NUCLEOTIDE SEQUENCE</scope>
</reference>
<gene>
    <name evidence="9" type="ORF">UFOPK3522_00164</name>
</gene>